<organism evidence="3 4">
    <name type="scientific">Halorhabdus tiamatea SARL4B</name>
    <dbReference type="NCBI Taxonomy" id="1033806"/>
    <lineage>
        <taxon>Archaea</taxon>
        <taxon>Methanobacteriati</taxon>
        <taxon>Methanobacteriota</taxon>
        <taxon>Stenosarchaea group</taxon>
        <taxon>Halobacteria</taxon>
        <taxon>Halobacteriales</taxon>
        <taxon>Haloarculaceae</taxon>
        <taxon>Halorhabdus</taxon>
    </lineage>
</organism>
<reference evidence="1 5" key="3">
    <citation type="journal article" date="2014" name="Environ. Microbiol.">
        <title>Halorhabdus tiamatea: proteogenomics and glycosidase activity measurements identify the first cultivated euryarchaeon from a deep-sea anoxic brine lake as potential polysaccharide degrader.</title>
        <authorList>
            <person name="Werner J."/>
            <person name="Ferrer M."/>
            <person name="Michel G."/>
            <person name="Mann A.J."/>
            <person name="Huang S."/>
            <person name="Juarez S."/>
            <person name="Ciordia S."/>
            <person name="Albar J.P."/>
            <person name="Alcaide M."/>
            <person name="La Cono V."/>
            <person name="Yakimov M.M."/>
            <person name="Antunes A."/>
            <person name="Taborda M."/>
            <person name="Da Costa M.S."/>
            <person name="Amann R.I."/>
            <person name="Gloeckner F.O."/>
            <person name="Golyshina O.V."/>
            <person name="Golyshin P.N."/>
            <person name="Teeling H."/>
        </authorList>
    </citation>
    <scope>NUCLEOTIDE SEQUENCE [LARGE SCALE GENOMIC DNA]</scope>
    <source>
        <strain evidence="5">SARL4B</strain>
        <strain evidence="1">Type strain: SARL4B</strain>
    </source>
</reference>
<evidence type="ECO:0000313" key="3">
    <source>
        <dbReference type="EMBL" id="ERJ06128.1"/>
    </source>
</evidence>
<dbReference type="KEGG" id="hti:HTIA_1977"/>
<evidence type="ECO:0000313" key="5">
    <source>
        <dbReference type="Proteomes" id="UP000015381"/>
    </source>
</evidence>
<protein>
    <submittedName>
        <fullName evidence="3">Uncharacterized protein</fullName>
    </submittedName>
</protein>
<reference evidence="3 4" key="1">
    <citation type="journal article" date="2011" name="J. Bacteriol.">
        <title>Genome sequence of Halorhabdus tiamatea, the first archaeon isolated from a deep-sea anoxic brine lake.</title>
        <authorList>
            <person name="Antunes A."/>
            <person name="Alam I."/>
            <person name="Bajic V.B."/>
            <person name="Stingl U."/>
        </authorList>
    </citation>
    <scope>NUCLEOTIDE SEQUENCE [LARGE SCALE GENOMIC DNA]</scope>
    <source>
        <strain evidence="3 4">SARL4B</strain>
    </source>
</reference>
<evidence type="ECO:0000313" key="4">
    <source>
        <dbReference type="Proteomes" id="UP000003861"/>
    </source>
</evidence>
<dbReference type="HOGENOM" id="CLU_2875006_0_0_2"/>
<dbReference type="EMBL" id="HF571520">
    <property type="protein sequence ID" value="CCQ34094.1"/>
    <property type="molecule type" value="Genomic_DNA"/>
</dbReference>
<reference evidence="3 4" key="2">
    <citation type="journal article" date="2013" name="PLoS ONE">
        <title>INDIGO - INtegrated Data Warehouse of MIcrobial GenOmes with Examples from the Red Sea Extremophiles.</title>
        <authorList>
            <person name="Alam I."/>
            <person name="Antunes A."/>
            <person name="Kamau A.A."/>
            <person name="Ba Alawi W."/>
            <person name="Kalkatawi M."/>
            <person name="Stingl U."/>
            <person name="Bajic V.B."/>
        </authorList>
    </citation>
    <scope>NUCLEOTIDE SEQUENCE [LARGE SCALE GENOMIC DNA]</scope>
    <source>
        <strain evidence="3 4">SARL4B</strain>
    </source>
</reference>
<keyword evidence="5" id="KW-1185">Reference proteome</keyword>
<dbReference type="AlphaFoldDB" id="F7PKV7"/>
<evidence type="ECO:0000313" key="2">
    <source>
        <dbReference type="EMBL" id="ERJ04812.1"/>
    </source>
</evidence>
<dbReference type="Proteomes" id="UP000015381">
    <property type="component" value="Chromosome I"/>
</dbReference>
<gene>
    <name evidence="3" type="ORF">HLRTI_001747</name>
    <name evidence="2" type="ORF">HLRTI_003215</name>
    <name evidence="1" type="ORF">HTIA_1977</name>
</gene>
<name>F7PKV7_9EURY</name>
<sequence>MTLDLPDDELASSEEFERTLGRVLLSALAGDTDPRGSWVYRTDGGGPDLEVMVVELEDQSGDD</sequence>
<dbReference type="Proteomes" id="UP000003861">
    <property type="component" value="Unassembled WGS sequence"/>
</dbReference>
<dbReference type="OrthoDB" id="323960at2157"/>
<proteinExistence type="predicted"/>
<evidence type="ECO:0000313" key="1">
    <source>
        <dbReference type="EMBL" id="CCQ34094.1"/>
    </source>
</evidence>
<dbReference type="EMBL" id="AFNT02000055">
    <property type="protein sequence ID" value="ERJ04812.1"/>
    <property type="molecule type" value="Genomic_DNA"/>
</dbReference>
<dbReference type="eggNOG" id="arCOG10802">
    <property type="taxonomic scope" value="Archaea"/>
</dbReference>
<accession>F7PKV7</accession>
<dbReference type="GeneID" id="23799467"/>
<dbReference type="RefSeq" id="WP_008526557.1">
    <property type="nucleotide sequence ID" value="NC_021921.1"/>
</dbReference>
<dbReference type="EMBL" id="AFNT02000019">
    <property type="protein sequence ID" value="ERJ06128.1"/>
    <property type="molecule type" value="Genomic_DNA"/>
</dbReference>
<dbReference type="STRING" id="1033806.HTIA_1977"/>